<dbReference type="KEGG" id="cts:Ctha_0612"/>
<dbReference type="RefSeq" id="WP_012499166.1">
    <property type="nucleotide sequence ID" value="NC_011026.1"/>
</dbReference>
<dbReference type="GO" id="GO:0006213">
    <property type="term" value="P:pyrimidine nucleoside metabolic process"/>
    <property type="evidence" value="ECO:0007669"/>
    <property type="project" value="InterPro"/>
</dbReference>
<keyword evidence="4 8" id="KW-0328">Glycosyltransferase</keyword>
<gene>
    <name evidence="8" type="ordered locus">Ctha_0612</name>
</gene>
<dbReference type="OrthoDB" id="9763887at2"/>
<evidence type="ECO:0000256" key="6">
    <source>
        <dbReference type="ARBA" id="ARBA00048550"/>
    </source>
</evidence>
<dbReference type="NCBIfam" id="NF004490">
    <property type="entry name" value="PRK05820.1"/>
    <property type="match status" value="1"/>
</dbReference>
<sequence length="435" mass="47114">MNPVELIRKKRDGQPLKAEEIQEFFSAYQQGKIADYQVSAMLMAMFFRPLNQVETRALCHTMIHSGKVLELSAIRLPKIDKHSTGGVGDKTSLILAPILASLDVAVPMISGRGLGHTGGTLDKLESIPGFRVSLAAGEFQAQLQRLHCALIGQTEEIAPLDKLLYALRDVTATVESIPLIAASIMSKKIASGLDGLVLDVKTGSGAFMPTLEKSRELAKTLKEIGEGYGKKVMAFITDMNEPLGFAVGNWLEVQECVDCLKGEKVRDLMDVSLALSGAMLLLAQKCESLEAGMLLAEKQVQNGKALAKFLEIVEAQGGDRSVLEDGSRYPKSRFCAALHADKSGWISQIDAREVGLCSTLLGAGRLRKEDAIDPKAGIRFHQKIGDRVQAGQIILEIFTDREVSVQPVLAQLNAAIQISPEHVQTSGKKVLEMIG</sequence>
<dbReference type="SUPFAM" id="SSF54680">
    <property type="entry name" value="Pyrimidine nucleoside phosphorylase C-terminal domain"/>
    <property type="match status" value="1"/>
</dbReference>
<comment type="similarity">
    <text evidence="1">Belongs to the thymidine/pyrimidine-nucleoside phosphorylase family.</text>
</comment>
<dbReference type="PROSITE" id="PS00647">
    <property type="entry name" value="THYMID_PHOSPHORYLASE"/>
    <property type="match status" value="1"/>
</dbReference>
<feature type="domain" description="Pyrimidine nucleoside phosphorylase C-terminal" evidence="7">
    <location>
        <begin position="345"/>
        <end position="419"/>
    </location>
</feature>
<dbReference type="InterPro" id="IPR000053">
    <property type="entry name" value="Thymidine/pyrmidine_PPase"/>
</dbReference>
<dbReference type="SUPFAM" id="SSF47648">
    <property type="entry name" value="Nucleoside phosphorylase/phosphoribosyltransferase N-terminal domain"/>
    <property type="match status" value="1"/>
</dbReference>
<dbReference type="Gene3D" id="3.40.1030.10">
    <property type="entry name" value="Nucleoside phosphorylase/phosphoribosyltransferase catalytic domain"/>
    <property type="match status" value="1"/>
</dbReference>
<evidence type="ECO:0000256" key="1">
    <source>
        <dbReference type="ARBA" id="ARBA00006915"/>
    </source>
</evidence>
<dbReference type="Pfam" id="PF00591">
    <property type="entry name" value="Glycos_transf_3"/>
    <property type="match status" value="1"/>
</dbReference>
<dbReference type="InterPro" id="IPR017872">
    <property type="entry name" value="Pyrmidine_PPase_CS"/>
</dbReference>
<dbReference type="AlphaFoldDB" id="B3QVM5"/>
<dbReference type="PIRSF" id="PIRSF000478">
    <property type="entry name" value="TP_PyNP"/>
    <property type="match status" value="1"/>
</dbReference>
<reference evidence="8 9" key="1">
    <citation type="submission" date="2008-06" db="EMBL/GenBank/DDBJ databases">
        <title>Complete sequence of Chloroherpeton thalassium ATCC 35110.</title>
        <authorList>
            <consortium name="US DOE Joint Genome Institute"/>
            <person name="Lucas S."/>
            <person name="Copeland A."/>
            <person name="Lapidus A."/>
            <person name="Glavina del Rio T."/>
            <person name="Dalin E."/>
            <person name="Tice H."/>
            <person name="Bruce D."/>
            <person name="Goodwin L."/>
            <person name="Pitluck S."/>
            <person name="Schmutz J."/>
            <person name="Larimer F."/>
            <person name="Land M."/>
            <person name="Hauser L."/>
            <person name="Kyrpides N."/>
            <person name="Mikhailova N."/>
            <person name="Liu Z."/>
            <person name="Li T."/>
            <person name="Zhao F."/>
            <person name="Overmann J."/>
            <person name="Bryant D.A."/>
            <person name="Richardson P."/>
        </authorList>
    </citation>
    <scope>NUCLEOTIDE SEQUENCE [LARGE SCALE GENOMIC DNA]</scope>
    <source>
        <strain evidence="9">ATCC 35110 / GB-78</strain>
    </source>
</reference>
<keyword evidence="5 8" id="KW-0808">Transferase</keyword>
<evidence type="ECO:0000256" key="5">
    <source>
        <dbReference type="ARBA" id="ARBA00022679"/>
    </source>
</evidence>
<dbReference type="SMART" id="SM00941">
    <property type="entry name" value="PYNP_C"/>
    <property type="match status" value="1"/>
</dbReference>
<dbReference type="PANTHER" id="PTHR10515:SF0">
    <property type="entry name" value="THYMIDINE PHOSPHORYLASE"/>
    <property type="match status" value="1"/>
</dbReference>
<dbReference type="InterPro" id="IPR036320">
    <property type="entry name" value="Glycosyl_Trfase_fam3_N_dom_sf"/>
</dbReference>
<dbReference type="GO" id="GO:0009032">
    <property type="term" value="F:thymidine phosphorylase activity"/>
    <property type="evidence" value="ECO:0007669"/>
    <property type="project" value="UniProtKB-EC"/>
</dbReference>
<dbReference type="Pfam" id="PF07831">
    <property type="entry name" value="PYNP_C"/>
    <property type="match status" value="1"/>
</dbReference>
<dbReference type="Pfam" id="PF02885">
    <property type="entry name" value="Glycos_trans_3N"/>
    <property type="match status" value="1"/>
</dbReference>
<dbReference type="InterPro" id="IPR035902">
    <property type="entry name" value="Nuc_phospho_transferase"/>
</dbReference>
<evidence type="ECO:0000256" key="2">
    <source>
        <dbReference type="ARBA" id="ARBA00011738"/>
    </source>
</evidence>
<dbReference type="InterPro" id="IPR017459">
    <property type="entry name" value="Glycosyl_Trfase_fam3_N_dom"/>
</dbReference>
<accession>B3QVM5</accession>
<dbReference type="Proteomes" id="UP000001208">
    <property type="component" value="Chromosome"/>
</dbReference>
<dbReference type="Gene3D" id="1.20.970.10">
    <property type="entry name" value="Transferase, Pyrimidine Nucleoside Phosphorylase, Chain C"/>
    <property type="match status" value="1"/>
</dbReference>
<dbReference type="SUPFAM" id="SSF52418">
    <property type="entry name" value="Nucleoside phosphorylase/phosphoribosyltransferase catalytic domain"/>
    <property type="match status" value="1"/>
</dbReference>
<dbReference type="STRING" id="517418.Ctha_0612"/>
<dbReference type="InterPro" id="IPR013102">
    <property type="entry name" value="PYNP_C"/>
</dbReference>
<dbReference type="NCBIfam" id="TIGR02644">
    <property type="entry name" value="Y_phosphoryl"/>
    <property type="match status" value="1"/>
</dbReference>
<dbReference type="InterPro" id="IPR036566">
    <property type="entry name" value="PYNP-like_C_sf"/>
</dbReference>
<dbReference type="EC" id="2.4.2.4" evidence="3"/>
<name>B3QVM5_CHLT3</name>
<dbReference type="GO" id="GO:0005829">
    <property type="term" value="C:cytosol"/>
    <property type="evidence" value="ECO:0007669"/>
    <property type="project" value="TreeGrafter"/>
</dbReference>
<dbReference type="HOGENOM" id="CLU_025040_0_1_10"/>
<dbReference type="GO" id="GO:0004645">
    <property type="term" value="F:1,4-alpha-oligoglucan phosphorylase activity"/>
    <property type="evidence" value="ECO:0007669"/>
    <property type="project" value="InterPro"/>
</dbReference>
<dbReference type="InterPro" id="IPR000312">
    <property type="entry name" value="Glycosyl_Trfase_fam3"/>
</dbReference>
<comment type="subunit">
    <text evidence="2">Homodimer.</text>
</comment>
<protein>
    <recommendedName>
        <fullName evidence="3">thymidine phosphorylase</fullName>
        <ecNumber evidence="3">2.4.2.4</ecNumber>
    </recommendedName>
</protein>
<dbReference type="Gene3D" id="3.90.1170.30">
    <property type="entry name" value="Pyrimidine nucleoside phosphorylase-like, C-terminal domain"/>
    <property type="match status" value="1"/>
</dbReference>
<comment type="catalytic activity">
    <reaction evidence="6">
        <text>thymidine + phosphate = 2-deoxy-alpha-D-ribose 1-phosphate + thymine</text>
        <dbReference type="Rhea" id="RHEA:16037"/>
        <dbReference type="ChEBI" id="CHEBI:17748"/>
        <dbReference type="ChEBI" id="CHEBI:17821"/>
        <dbReference type="ChEBI" id="CHEBI:43474"/>
        <dbReference type="ChEBI" id="CHEBI:57259"/>
        <dbReference type="EC" id="2.4.2.4"/>
    </reaction>
</comment>
<dbReference type="PANTHER" id="PTHR10515">
    <property type="entry name" value="THYMIDINE PHOSPHORYLASE"/>
    <property type="match status" value="1"/>
</dbReference>
<dbReference type="InterPro" id="IPR018090">
    <property type="entry name" value="Pyrmidine_PPas_bac/euk"/>
</dbReference>
<evidence type="ECO:0000259" key="7">
    <source>
        <dbReference type="SMART" id="SM00941"/>
    </source>
</evidence>
<keyword evidence="9" id="KW-1185">Reference proteome</keyword>
<dbReference type="FunFam" id="3.40.1030.10:FF:000003">
    <property type="entry name" value="Pyrimidine-nucleoside phosphorylase"/>
    <property type="match status" value="1"/>
</dbReference>
<evidence type="ECO:0000256" key="4">
    <source>
        <dbReference type="ARBA" id="ARBA00022676"/>
    </source>
</evidence>
<proteinExistence type="inferred from homology"/>
<evidence type="ECO:0000256" key="3">
    <source>
        <dbReference type="ARBA" id="ARBA00011892"/>
    </source>
</evidence>
<dbReference type="EMBL" id="CP001100">
    <property type="protein sequence ID" value="ACF13082.1"/>
    <property type="molecule type" value="Genomic_DNA"/>
</dbReference>
<dbReference type="eggNOG" id="COG0213">
    <property type="taxonomic scope" value="Bacteria"/>
</dbReference>
<dbReference type="GO" id="GO:0006206">
    <property type="term" value="P:pyrimidine nucleobase metabolic process"/>
    <property type="evidence" value="ECO:0007669"/>
    <property type="project" value="InterPro"/>
</dbReference>
<evidence type="ECO:0000313" key="8">
    <source>
        <dbReference type="EMBL" id="ACF13082.1"/>
    </source>
</evidence>
<evidence type="ECO:0000313" key="9">
    <source>
        <dbReference type="Proteomes" id="UP000001208"/>
    </source>
</evidence>
<organism evidence="8 9">
    <name type="scientific">Chloroherpeton thalassium (strain ATCC 35110 / GB-78)</name>
    <dbReference type="NCBI Taxonomy" id="517418"/>
    <lineage>
        <taxon>Bacteria</taxon>
        <taxon>Pseudomonadati</taxon>
        <taxon>Chlorobiota</taxon>
        <taxon>Chlorobiia</taxon>
        <taxon>Chlorobiales</taxon>
        <taxon>Chloroherpetonaceae</taxon>
        <taxon>Chloroherpeton</taxon>
    </lineage>
</organism>